<reference evidence="1" key="1">
    <citation type="submission" date="2021-05" db="EMBL/GenBank/DDBJ databases">
        <authorList>
            <person name="Alioto T."/>
            <person name="Alioto T."/>
            <person name="Gomez Garrido J."/>
        </authorList>
    </citation>
    <scope>NUCLEOTIDE SEQUENCE</scope>
</reference>
<organism evidence="1">
    <name type="scientific">Cacopsylla melanoneura</name>
    <dbReference type="NCBI Taxonomy" id="428564"/>
    <lineage>
        <taxon>Eukaryota</taxon>
        <taxon>Metazoa</taxon>
        <taxon>Ecdysozoa</taxon>
        <taxon>Arthropoda</taxon>
        <taxon>Hexapoda</taxon>
        <taxon>Insecta</taxon>
        <taxon>Pterygota</taxon>
        <taxon>Neoptera</taxon>
        <taxon>Paraneoptera</taxon>
        <taxon>Hemiptera</taxon>
        <taxon>Sternorrhyncha</taxon>
        <taxon>Psylloidea</taxon>
        <taxon>Psyllidae</taxon>
        <taxon>Psyllinae</taxon>
        <taxon>Cacopsylla</taxon>
    </lineage>
</organism>
<protein>
    <submittedName>
        <fullName evidence="1">Uncharacterized protein</fullName>
    </submittedName>
</protein>
<dbReference type="AlphaFoldDB" id="A0A8D8R190"/>
<name>A0A8D8R190_9HEMI</name>
<dbReference type="EMBL" id="HBUF01122276">
    <property type="protein sequence ID" value="CAG6642400.1"/>
    <property type="molecule type" value="Transcribed_RNA"/>
</dbReference>
<evidence type="ECO:0000313" key="1">
    <source>
        <dbReference type="EMBL" id="CAG6642400.1"/>
    </source>
</evidence>
<proteinExistence type="predicted"/>
<accession>A0A8D8R190</accession>
<sequence length="112" mass="13150">MFRRQSLLKQLSVQINTIIIRIISGFHFAEYYELVLLEICVDARLQTSNNSSTNAMSFVANNNNFCYNVYSTIILHIMYLRNFTNTPEAEIALDTFQNKRVLLKKYDKKYVP</sequence>